<evidence type="ECO:0000256" key="8">
    <source>
        <dbReference type="ARBA" id="ARBA00023140"/>
    </source>
</evidence>
<dbReference type="GO" id="GO:0051724">
    <property type="term" value="F:NAD transmembrane transporter activity"/>
    <property type="evidence" value="ECO:0007669"/>
    <property type="project" value="TreeGrafter"/>
</dbReference>
<dbReference type="GO" id="GO:0015217">
    <property type="term" value="F:ADP transmembrane transporter activity"/>
    <property type="evidence" value="ECO:0007669"/>
    <property type="project" value="TreeGrafter"/>
</dbReference>
<dbReference type="FunFam" id="1.50.40.10:FF:000129">
    <property type="entry name" value="Peroxisomal membrane protein"/>
    <property type="match status" value="1"/>
</dbReference>
<dbReference type="InterPro" id="IPR052217">
    <property type="entry name" value="Mito/Peroxisomal_Carrier"/>
</dbReference>
<feature type="transmembrane region" description="Helical" evidence="11">
    <location>
        <begin position="15"/>
        <end position="35"/>
    </location>
</feature>
<evidence type="ECO:0000256" key="10">
    <source>
        <dbReference type="RuleBase" id="RU000488"/>
    </source>
</evidence>
<evidence type="ECO:0000256" key="11">
    <source>
        <dbReference type="SAM" id="Phobius"/>
    </source>
</evidence>
<comment type="subcellular location">
    <subcellularLocation>
        <location evidence="1">Peroxisome membrane</location>
        <topology evidence="1">Multi-pass membrane protein</topology>
    </subcellularLocation>
</comment>
<keyword evidence="8" id="KW-0576">Peroxisome</keyword>
<keyword evidence="4 9" id="KW-0812">Transmembrane</keyword>
<keyword evidence="3 10" id="KW-0813">Transport</keyword>
<evidence type="ECO:0000256" key="3">
    <source>
        <dbReference type="ARBA" id="ARBA00022448"/>
    </source>
</evidence>
<protein>
    <recommendedName>
        <fullName evidence="14">Peroxisomal membrane protein PMP34</fullName>
    </recommendedName>
</protein>
<accession>A0AA39FP15</accession>
<dbReference type="InterPro" id="IPR018108">
    <property type="entry name" value="MCP_transmembrane"/>
</dbReference>
<evidence type="ECO:0008006" key="14">
    <source>
        <dbReference type="Google" id="ProtNLM"/>
    </source>
</evidence>
<dbReference type="GO" id="GO:0044610">
    <property type="term" value="F:FMN transmembrane transporter activity"/>
    <property type="evidence" value="ECO:0007669"/>
    <property type="project" value="TreeGrafter"/>
</dbReference>
<evidence type="ECO:0000313" key="12">
    <source>
        <dbReference type="EMBL" id="KAK0173008.1"/>
    </source>
</evidence>
<dbReference type="SUPFAM" id="SSF103506">
    <property type="entry name" value="Mitochondrial carrier"/>
    <property type="match status" value="1"/>
</dbReference>
<evidence type="ECO:0000313" key="13">
    <source>
        <dbReference type="Proteomes" id="UP001168990"/>
    </source>
</evidence>
<proteinExistence type="inferred from homology"/>
<evidence type="ECO:0000256" key="1">
    <source>
        <dbReference type="ARBA" id="ARBA00004585"/>
    </source>
</evidence>
<dbReference type="GO" id="GO:0015230">
    <property type="term" value="F:FAD transmembrane transporter activity"/>
    <property type="evidence" value="ECO:0007669"/>
    <property type="project" value="TreeGrafter"/>
</dbReference>
<evidence type="ECO:0000256" key="4">
    <source>
        <dbReference type="ARBA" id="ARBA00022692"/>
    </source>
</evidence>
<dbReference type="AlphaFoldDB" id="A0AA39FP15"/>
<evidence type="ECO:0000256" key="2">
    <source>
        <dbReference type="ARBA" id="ARBA00006375"/>
    </source>
</evidence>
<feature type="repeat" description="Solcar" evidence="9">
    <location>
        <begin position="103"/>
        <end position="195"/>
    </location>
</feature>
<keyword evidence="6 11" id="KW-1133">Transmembrane helix</keyword>
<keyword evidence="5" id="KW-0677">Repeat</keyword>
<keyword evidence="13" id="KW-1185">Reference proteome</keyword>
<comment type="similarity">
    <text evidence="2 10">Belongs to the mitochondrial carrier (TC 2.A.29) family.</text>
</comment>
<dbReference type="GO" id="GO:0005347">
    <property type="term" value="F:ATP transmembrane transporter activity"/>
    <property type="evidence" value="ECO:0007669"/>
    <property type="project" value="TreeGrafter"/>
</dbReference>
<dbReference type="InterPro" id="IPR023395">
    <property type="entry name" value="MCP_dom_sf"/>
</dbReference>
<dbReference type="Pfam" id="PF00153">
    <property type="entry name" value="Mito_carr"/>
    <property type="match status" value="3"/>
</dbReference>
<evidence type="ECO:0000256" key="9">
    <source>
        <dbReference type="PROSITE-ProRule" id="PRU00282"/>
    </source>
</evidence>
<dbReference type="GO" id="GO:0005778">
    <property type="term" value="C:peroxisomal membrane"/>
    <property type="evidence" value="ECO:0007669"/>
    <property type="project" value="UniProtKB-SubCell"/>
</dbReference>
<dbReference type="PANTHER" id="PTHR45939:SF5">
    <property type="entry name" value="PEROXISOMAL MEMBRANE PROTEIN PMP34"/>
    <property type="match status" value="1"/>
</dbReference>
<evidence type="ECO:0000256" key="5">
    <source>
        <dbReference type="ARBA" id="ARBA00022737"/>
    </source>
</evidence>
<name>A0AA39FP15_9HYME</name>
<feature type="transmembrane region" description="Helical" evidence="11">
    <location>
        <begin position="109"/>
        <end position="129"/>
    </location>
</feature>
<keyword evidence="7 9" id="KW-0472">Membrane</keyword>
<organism evidence="12 13">
    <name type="scientific">Microctonus aethiopoides</name>
    <dbReference type="NCBI Taxonomy" id="144406"/>
    <lineage>
        <taxon>Eukaryota</taxon>
        <taxon>Metazoa</taxon>
        <taxon>Ecdysozoa</taxon>
        <taxon>Arthropoda</taxon>
        <taxon>Hexapoda</taxon>
        <taxon>Insecta</taxon>
        <taxon>Pterygota</taxon>
        <taxon>Neoptera</taxon>
        <taxon>Endopterygota</taxon>
        <taxon>Hymenoptera</taxon>
        <taxon>Apocrita</taxon>
        <taxon>Ichneumonoidea</taxon>
        <taxon>Braconidae</taxon>
        <taxon>Euphorinae</taxon>
        <taxon>Microctonus</taxon>
    </lineage>
</organism>
<evidence type="ECO:0000256" key="7">
    <source>
        <dbReference type="ARBA" id="ARBA00023136"/>
    </source>
</evidence>
<dbReference type="GO" id="GO:0080122">
    <property type="term" value="F:AMP transmembrane transporter activity"/>
    <property type="evidence" value="ECO:0007669"/>
    <property type="project" value="TreeGrafter"/>
</dbReference>
<feature type="repeat" description="Solcar" evidence="9">
    <location>
        <begin position="205"/>
        <end position="294"/>
    </location>
</feature>
<sequence length="307" mass="34453">MTGGHERRIFAYETLVHAISGAAGSVVAMATFFPLDTVRSRLQLEEERQSKNTLATIYDLVSKEGPYTLYRGIVPVLQSLCASNFVYFYTFHGLRLMRSSSTQTARNDLFIASIAGIINVLVTTPLWVVNTRLKMRGINGVPERNNNEYNNLLDGLIYIWKYHGIKKLWAGTLPSLLLVANPAIQMMTYEGIKRRVNESLAGAQTPAWVFFAIGAIAKTVATTLTYPLQLVQTKLRHGHNYDNLPSNAGTIQIILYILKKQGIAGLYKGMEAKLLQTVLTAALMFLAYEKISRFVFRILLLHRPIVR</sequence>
<feature type="transmembrane region" description="Helical" evidence="11">
    <location>
        <begin position="69"/>
        <end position="89"/>
    </location>
</feature>
<reference evidence="12" key="1">
    <citation type="journal article" date="2023" name="bioRxiv">
        <title>Scaffold-level genome assemblies of two parasitoid biocontrol wasps reveal the parthenogenesis mechanism and an associated novel virus.</title>
        <authorList>
            <person name="Inwood S."/>
            <person name="Skelly J."/>
            <person name="Guhlin J."/>
            <person name="Harrop T."/>
            <person name="Goldson S."/>
            <person name="Dearden P."/>
        </authorList>
    </citation>
    <scope>NUCLEOTIDE SEQUENCE</scope>
    <source>
        <strain evidence="12">Irish</strain>
        <tissue evidence="12">Whole body</tissue>
    </source>
</reference>
<evidence type="ECO:0000256" key="6">
    <source>
        <dbReference type="ARBA" id="ARBA00022989"/>
    </source>
</evidence>
<dbReference type="PANTHER" id="PTHR45939">
    <property type="entry name" value="PEROXISOMAL MEMBRANE PROTEIN PMP34-RELATED"/>
    <property type="match status" value="1"/>
</dbReference>
<reference evidence="12" key="2">
    <citation type="submission" date="2023-03" db="EMBL/GenBank/DDBJ databases">
        <authorList>
            <person name="Inwood S.N."/>
            <person name="Skelly J.G."/>
            <person name="Guhlin J."/>
            <person name="Harrop T.W.R."/>
            <person name="Goldson S.G."/>
            <person name="Dearden P.K."/>
        </authorList>
    </citation>
    <scope>NUCLEOTIDE SEQUENCE</scope>
    <source>
        <strain evidence="12">Irish</strain>
        <tissue evidence="12">Whole body</tissue>
    </source>
</reference>
<dbReference type="Gene3D" id="1.50.40.10">
    <property type="entry name" value="Mitochondrial carrier domain"/>
    <property type="match status" value="1"/>
</dbReference>
<dbReference type="PROSITE" id="PS50920">
    <property type="entry name" value="SOLCAR"/>
    <property type="match status" value="3"/>
</dbReference>
<dbReference type="Proteomes" id="UP001168990">
    <property type="component" value="Unassembled WGS sequence"/>
</dbReference>
<feature type="repeat" description="Solcar" evidence="9">
    <location>
        <begin position="12"/>
        <end position="97"/>
    </location>
</feature>
<dbReference type="GO" id="GO:0015228">
    <property type="term" value="F:coenzyme A transmembrane transporter activity"/>
    <property type="evidence" value="ECO:0007669"/>
    <property type="project" value="TreeGrafter"/>
</dbReference>
<gene>
    <name evidence="12" type="ORF">PV328_006263</name>
</gene>
<dbReference type="EMBL" id="JAQQBS010000002">
    <property type="protein sequence ID" value="KAK0173008.1"/>
    <property type="molecule type" value="Genomic_DNA"/>
</dbReference>
<comment type="caution">
    <text evidence="12">The sequence shown here is derived from an EMBL/GenBank/DDBJ whole genome shotgun (WGS) entry which is preliminary data.</text>
</comment>